<keyword evidence="3 5" id="KW-0378">Hydrolase</keyword>
<dbReference type="OrthoDB" id="96314at2759"/>
<dbReference type="GO" id="GO:0004065">
    <property type="term" value="F:arylsulfatase activity"/>
    <property type="evidence" value="ECO:0007669"/>
    <property type="project" value="UniProtKB-UniRule"/>
</dbReference>
<dbReference type="Gene3D" id="3.40.720.10">
    <property type="entry name" value="Alkaline Phosphatase, subunit A"/>
    <property type="match status" value="1"/>
</dbReference>
<gene>
    <name evidence="9" type="ORF">AAL_04726</name>
</gene>
<keyword evidence="2 7" id="KW-0732">Signal</keyword>
<comment type="PTM">
    <text evidence="6">The conversion to 3-oxoalanine (also known as C-formylglycine, FGly), of a serine or cysteine residue in prokaryotes and of a cysteine residue in eukaryotes, is critical for catalytic activity.</text>
</comment>
<dbReference type="PANTHER" id="PTHR43108:SF8">
    <property type="entry name" value="SD21168P"/>
    <property type="match status" value="1"/>
</dbReference>
<evidence type="ECO:0000313" key="9">
    <source>
        <dbReference type="EMBL" id="KZZ95495.1"/>
    </source>
</evidence>
<dbReference type="AlphaFoldDB" id="A0A168BMJ7"/>
<dbReference type="SUPFAM" id="SSF53649">
    <property type="entry name" value="Alkaline phosphatase-like"/>
    <property type="match status" value="1"/>
</dbReference>
<dbReference type="GO" id="GO:0008449">
    <property type="term" value="F:N-acetylglucosamine-6-sulfatase activity"/>
    <property type="evidence" value="ECO:0007669"/>
    <property type="project" value="TreeGrafter"/>
</dbReference>
<comment type="catalytic activity">
    <reaction evidence="5">
        <text>an aryl sulfate + H2O = a phenol + sulfate + H(+)</text>
        <dbReference type="Rhea" id="RHEA:17261"/>
        <dbReference type="ChEBI" id="CHEBI:15377"/>
        <dbReference type="ChEBI" id="CHEBI:15378"/>
        <dbReference type="ChEBI" id="CHEBI:16189"/>
        <dbReference type="ChEBI" id="CHEBI:33853"/>
        <dbReference type="ChEBI" id="CHEBI:140317"/>
        <dbReference type="EC" id="3.1.6.1"/>
    </reaction>
</comment>
<dbReference type="InterPro" id="IPR012083">
    <property type="entry name" value="Arylsulfatase"/>
</dbReference>
<dbReference type="Proteomes" id="UP000078544">
    <property type="component" value="Unassembled WGS sequence"/>
</dbReference>
<sequence length="605" mass="66713">MKFSSFLSAPLVLSTPVLGGGGGSGNHEFEDPDDDYQQGSSTKPNFVFIMTDDQDLHLSSLDYQAAVQTHLVKRGTLFKKHFCTVSLCCPSRVSLLTGKAAHNTNVTNVALVSGGGGAGGGAGDDAIVQSNVLSISDKRERAGGYPKFIAEGLNDAYLPVWLQAAGYNTYYTGKLMNSHSTATYNKPFPRGWNRSDFLLDPGTYRYFDAIMSLDNAAPRSTRHHYSTDVIADRALEFLGDAIDAGRQRRPRRPFFLAITPIGPHANVDKGGAFEAPIPARRHSHLFPDVKVPRSPNFNPDTAGNVSYLKHLPRLSDSQITYGDAFYRARLQALQSVDELVARVVAELERHPDVLANTYIIYTSDNGYHIGQHRLPPGKTCNIDEDVNVPLVVRGPGVPAGREVAFPTSHTDIVPTLFVLAGLPLHEDFDGAPFPVTAADNDAAAGGGRARQHRGRLGPNTYKTLRVVGEAYEFMYAVWCTNEHQLYDMRRDPHQLHNLYGRKHTLHGWHIAALSARLDTLLLTLKDCSGQRCRRPWQAIFPQGQVRTLRDAMDDKYDDFFQSQQKVAFQRCTLGYLPEFEGGTAGPLAYYGPDTAVPEQQPIDRS</sequence>
<accession>A0A168BMJ7</accession>
<keyword evidence="4" id="KW-0325">Glycoprotein</keyword>
<dbReference type="GO" id="GO:0005539">
    <property type="term" value="F:glycosaminoglycan binding"/>
    <property type="evidence" value="ECO:0007669"/>
    <property type="project" value="TreeGrafter"/>
</dbReference>
<proteinExistence type="inferred from homology"/>
<dbReference type="PANTHER" id="PTHR43108">
    <property type="entry name" value="N-ACETYLGLUCOSAMINE-6-SULFATASE FAMILY MEMBER"/>
    <property type="match status" value="1"/>
</dbReference>
<dbReference type="Pfam" id="PF00884">
    <property type="entry name" value="Sulfatase"/>
    <property type="match status" value="1"/>
</dbReference>
<dbReference type="PROSITE" id="PS00523">
    <property type="entry name" value="SULFATASE_1"/>
    <property type="match status" value="1"/>
</dbReference>
<dbReference type="STRING" id="1081109.A0A168BMJ7"/>
<name>A0A168BMJ7_9HYPO</name>
<dbReference type="InterPro" id="IPR024607">
    <property type="entry name" value="Sulfatase_CS"/>
</dbReference>
<feature type="chain" id="PRO_5007895695" description="Arylsulfatase" evidence="7">
    <location>
        <begin position="20"/>
        <end position="605"/>
    </location>
</feature>
<keyword evidence="10" id="KW-1185">Reference proteome</keyword>
<dbReference type="PIRSF" id="PIRSF000972">
    <property type="entry name" value="Arylsulf_plant"/>
    <property type="match status" value="1"/>
</dbReference>
<comment type="similarity">
    <text evidence="1 5">Belongs to the sulfatase family.</text>
</comment>
<evidence type="ECO:0000256" key="2">
    <source>
        <dbReference type="ARBA" id="ARBA00022729"/>
    </source>
</evidence>
<dbReference type="EMBL" id="AZGY01000009">
    <property type="protein sequence ID" value="KZZ95495.1"/>
    <property type="molecule type" value="Genomic_DNA"/>
</dbReference>
<evidence type="ECO:0000256" key="3">
    <source>
        <dbReference type="ARBA" id="ARBA00022801"/>
    </source>
</evidence>
<organism evidence="9 10">
    <name type="scientific">Moelleriella libera RCEF 2490</name>
    <dbReference type="NCBI Taxonomy" id="1081109"/>
    <lineage>
        <taxon>Eukaryota</taxon>
        <taxon>Fungi</taxon>
        <taxon>Dikarya</taxon>
        <taxon>Ascomycota</taxon>
        <taxon>Pezizomycotina</taxon>
        <taxon>Sordariomycetes</taxon>
        <taxon>Hypocreomycetidae</taxon>
        <taxon>Hypocreales</taxon>
        <taxon>Clavicipitaceae</taxon>
        <taxon>Moelleriella</taxon>
    </lineage>
</organism>
<dbReference type="GO" id="GO:0018958">
    <property type="term" value="P:phenol-containing compound metabolic process"/>
    <property type="evidence" value="ECO:0007669"/>
    <property type="project" value="InterPro"/>
</dbReference>
<feature type="signal peptide" evidence="7">
    <location>
        <begin position="1"/>
        <end position="19"/>
    </location>
</feature>
<comment type="caution">
    <text evidence="9">The sequence shown here is derived from an EMBL/GenBank/DDBJ whole genome shotgun (WGS) entry which is preliminary data.</text>
</comment>
<evidence type="ECO:0000256" key="4">
    <source>
        <dbReference type="ARBA" id="ARBA00023180"/>
    </source>
</evidence>
<feature type="modified residue" description="3-oxoalanine (Cys)" evidence="6">
    <location>
        <position position="88"/>
    </location>
</feature>
<protein>
    <recommendedName>
        <fullName evidence="5">Arylsulfatase</fullName>
        <shortName evidence="5">AS</shortName>
        <ecNumber evidence="5">3.1.6.1</ecNumber>
    </recommendedName>
    <alternativeName>
        <fullName evidence="5">Aryl-sulfate sulphohydrolase</fullName>
    </alternativeName>
</protein>
<evidence type="ECO:0000256" key="1">
    <source>
        <dbReference type="ARBA" id="ARBA00008779"/>
    </source>
</evidence>
<dbReference type="InterPro" id="IPR000917">
    <property type="entry name" value="Sulfatase_N"/>
</dbReference>
<evidence type="ECO:0000256" key="5">
    <source>
        <dbReference type="PIRNR" id="PIRNR000972"/>
    </source>
</evidence>
<feature type="domain" description="Sulfatase N-terminal" evidence="8">
    <location>
        <begin position="44"/>
        <end position="421"/>
    </location>
</feature>
<dbReference type="CDD" id="cd16147">
    <property type="entry name" value="G6S"/>
    <property type="match status" value="1"/>
</dbReference>
<reference evidence="9 10" key="1">
    <citation type="journal article" date="2016" name="Genome Biol. Evol.">
        <title>Divergent and convergent evolution of fungal pathogenicity.</title>
        <authorList>
            <person name="Shang Y."/>
            <person name="Xiao G."/>
            <person name="Zheng P."/>
            <person name="Cen K."/>
            <person name="Zhan S."/>
            <person name="Wang C."/>
        </authorList>
    </citation>
    <scope>NUCLEOTIDE SEQUENCE [LARGE SCALE GENOMIC DNA]</scope>
    <source>
        <strain evidence="9 10">RCEF 2490</strain>
    </source>
</reference>
<dbReference type="EC" id="3.1.6.1" evidence="5"/>
<evidence type="ECO:0000256" key="7">
    <source>
        <dbReference type="SAM" id="SignalP"/>
    </source>
</evidence>
<evidence type="ECO:0000259" key="8">
    <source>
        <dbReference type="Pfam" id="PF00884"/>
    </source>
</evidence>
<evidence type="ECO:0000256" key="6">
    <source>
        <dbReference type="PIRSR" id="PIRSR000972-50"/>
    </source>
</evidence>
<dbReference type="InterPro" id="IPR017850">
    <property type="entry name" value="Alkaline_phosphatase_core_sf"/>
</dbReference>
<evidence type="ECO:0000313" key="10">
    <source>
        <dbReference type="Proteomes" id="UP000078544"/>
    </source>
</evidence>